<dbReference type="PANTHER" id="PTHR43775">
    <property type="entry name" value="FATTY ACID SYNTHASE"/>
    <property type="match status" value="1"/>
</dbReference>
<name>A0A0G4LT87_VERLO</name>
<dbReference type="InterPro" id="IPR020841">
    <property type="entry name" value="PKS_Beta-ketoAc_synthase_dom"/>
</dbReference>
<dbReference type="AlphaFoldDB" id="A0A0G4LT87"/>
<dbReference type="Gene3D" id="3.40.47.10">
    <property type="match status" value="1"/>
</dbReference>
<dbReference type="GO" id="GO:0004312">
    <property type="term" value="F:fatty acid synthase activity"/>
    <property type="evidence" value="ECO:0007669"/>
    <property type="project" value="TreeGrafter"/>
</dbReference>
<dbReference type="InterPro" id="IPR050091">
    <property type="entry name" value="PKS_NRPS_Biosynth_Enz"/>
</dbReference>
<sequence length="92" mass="10076">MEPIAIIGMDLKFPGDATNAESFWDMLMEGRSALREIPTDRFNVSAFYHPDPERAGSLNVTKGHFLNGDIAAFDAPFFSITPAEAAGMDPQQ</sequence>
<dbReference type="InterPro" id="IPR014030">
    <property type="entry name" value="Ketoacyl_synth_N"/>
</dbReference>
<feature type="non-terminal residue" evidence="4">
    <location>
        <position position="92"/>
    </location>
</feature>
<evidence type="ECO:0000259" key="3">
    <source>
        <dbReference type="PROSITE" id="PS52004"/>
    </source>
</evidence>
<evidence type="ECO:0000256" key="2">
    <source>
        <dbReference type="ARBA" id="ARBA00022553"/>
    </source>
</evidence>
<keyword evidence="2" id="KW-0597">Phosphoprotein</keyword>
<dbReference type="Pfam" id="PF00109">
    <property type="entry name" value="ketoacyl-synt"/>
    <property type="match status" value="1"/>
</dbReference>
<organism evidence="4 5">
    <name type="scientific">Verticillium longisporum</name>
    <name type="common">Verticillium dahliae var. longisporum</name>
    <dbReference type="NCBI Taxonomy" id="100787"/>
    <lineage>
        <taxon>Eukaryota</taxon>
        <taxon>Fungi</taxon>
        <taxon>Dikarya</taxon>
        <taxon>Ascomycota</taxon>
        <taxon>Pezizomycotina</taxon>
        <taxon>Sordariomycetes</taxon>
        <taxon>Hypocreomycetidae</taxon>
        <taxon>Glomerellales</taxon>
        <taxon>Plectosphaerellaceae</taxon>
        <taxon>Verticillium</taxon>
    </lineage>
</organism>
<dbReference type="SUPFAM" id="SSF53901">
    <property type="entry name" value="Thiolase-like"/>
    <property type="match status" value="1"/>
</dbReference>
<dbReference type="PROSITE" id="PS52004">
    <property type="entry name" value="KS3_2"/>
    <property type="match status" value="1"/>
</dbReference>
<dbReference type="InterPro" id="IPR016039">
    <property type="entry name" value="Thiolase-like"/>
</dbReference>
<evidence type="ECO:0000313" key="4">
    <source>
        <dbReference type="EMBL" id="CRK25252.1"/>
    </source>
</evidence>
<feature type="domain" description="Ketosynthase family 3 (KS3)" evidence="3">
    <location>
        <begin position="1"/>
        <end position="92"/>
    </location>
</feature>
<evidence type="ECO:0000256" key="1">
    <source>
        <dbReference type="ARBA" id="ARBA00022450"/>
    </source>
</evidence>
<keyword evidence="1" id="KW-0596">Phosphopantetheine</keyword>
<protein>
    <recommendedName>
        <fullName evidence="3">Ketosynthase family 3 (KS3) domain-containing protein</fullName>
    </recommendedName>
</protein>
<reference evidence="5" key="1">
    <citation type="submission" date="2015-05" db="EMBL/GenBank/DDBJ databases">
        <authorList>
            <person name="Fogelqvist Johan"/>
        </authorList>
    </citation>
    <scope>NUCLEOTIDE SEQUENCE [LARGE SCALE GENOMIC DNA]</scope>
</reference>
<dbReference type="GO" id="GO:0044550">
    <property type="term" value="P:secondary metabolite biosynthetic process"/>
    <property type="evidence" value="ECO:0007669"/>
    <property type="project" value="TreeGrafter"/>
</dbReference>
<gene>
    <name evidence="4" type="ORF">BN1723_013551</name>
</gene>
<evidence type="ECO:0000313" key="5">
    <source>
        <dbReference type="Proteomes" id="UP000045706"/>
    </source>
</evidence>
<accession>A0A0G4LT87</accession>
<dbReference type="Proteomes" id="UP000045706">
    <property type="component" value="Unassembled WGS sequence"/>
</dbReference>
<dbReference type="EMBL" id="CVQI01017668">
    <property type="protein sequence ID" value="CRK25252.1"/>
    <property type="molecule type" value="Genomic_DNA"/>
</dbReference>
<dbReference type="PANTHER" id="PTHR43775:SF29">
    <property type="entry name" value="ASPERFURANONE POLYKETIDE SYNTHASE AFOG-RELATED"/>
    <property type="match status" value="1"/>
</dbReference>
<proteinExistence type="predicted"/>
<dbReference type="GO" id="GO:0006633">
    <property type="term" value="P:fatty acid biosynthetic process"/>
    <property type="evidence" value="ECO:0007669"/>
    <property type="project" value="TreeGrafter"/>
</dbReference>